<keyword evidence="2 5" id="KW-0853">WD repeat</keyword>
<dbReference type="GO" id="GO:0045182">
    <property type="term" value="F:translation regulator activity"/>
    <property type="evidence" value="ECO:0007669"/>
    <property type="project" value="InterPro"/>
</dbReference>
<dbReference type="InterPro" id="IPR019775">
    <property type="entry name" value="WD40_repeat_CS"/>
</dbReference>
<sequence length="104" mass="11705">MCTDNSDIIVTASRNKSISLWNLTKEDKTYGVPRCRLTGHSHFVKDVAGIFSCHFVGHTKDVLSIALSIDNHQIVSTSRDRTTKLWNTLGECKFTISNLEVHQD</sequence>
<evidence type="ECO:0000256" key="1">
    <source>
        <dbReference type="ARBA" id="ARBA00007253"/>
    </source>
</evidence>
<dbReference type="Pfam" id="PF00400">
    <property type="entry name" value="WD40"/>
    <property type="match status" value="1"/>
</dbReference>
<dbReference type="GO" id="GO:0043022">
    <property type="term" value="F:ribosome binding"/>
    <property type="evidence" value="ECO:0007669"/>
    <property type="project" value="InterPro"/>
</dbReference>
<dbReference type="InterPro" id="IPR045223">
    <property type="entry name" value="RACK1-like"/>
</dbReference>
<keyword evidence="7" id="KW-1185">Reference proteome</keyword>
<dbReference type="Gene3D" id="2.130.10.10">
    <property type="entry name" value="YVTN repeat-like/Quinoprotein amine dehydrogenase"/>
    <property type="match status" value="1"/>
</dbReference>
<dbReference type="PANTHER" id="PTHR19868">
    <property type="entry name" value="RECEPTOR FOR ACTIVATED PROTEIN KINASE C RACK1"/>
    <property type="match status" value="1"/>
</dbReference>
<evidence type="ECO:0000256" key="5">
    <source>
        <dbReference type="PROSITE-ProRule" id="PRU00221"/>
    </source>
</evidence>
<accession>A0A8J4VFL0</accession>
<dbReference type="SUPFAM" id="SSF50978">
    <property type="entry name" value="WD40 repeat-like"/>
    <property type="match status" value="1"/>
</dbReference>
<dbReference type="PROSITE" id="PS50294">
    <property type="entry name" value="WD_REPEATS_REGION"/>
    <property type="match status" value="1"/>
</dbReference>
<evidence type="ECO:0000256" key="3">
    <source>
        <dbReference type="ARBA" id="ARBA00022737"/>
    </source>
</evidence>
<keyword evidence="3" id="KW-0677">Repeat</keyword>
<dbReference type="AlphaFoldDB" id="A0A8J4VFL0"/>
<reference evidence="6" key="1">
    <citation type="submission" date="2020-03" db="EMBL/GenBank/DDBJ databases">
        <title>Castanea mollissima Vanexum genome sequencing.</title>
        <authorList>
            <person name="Staton M."/>
        </authorList>
    </citation>
    <scope>NUCLEOTIDE SEQUENCE</scope>
    <source>
        <tissue evidence="6">Leaf</tissue>
    </source>
</reference>
<evidence type="ECO:0000256" key="2">
    <source>
        <dbReference type="ARBA" id="ARBA00022574"/>
    </source>
</evidence>
<protein>
    <submittedName>
        <fullName evidence="6">Uncharacterized protein</fullName>
    </submittedName>
</protein>
<keyword evidence="4" id="KW-0687">Ribonucleoprotein</keyword>
<organism evidence="6 7">
    <name type="scientific">Castanea mollissima</name>
    <name type="common">Chinese chestnut</name>
    <dbReference type="NCBI Taxonomy" id="60419"/>
    <lineage>
        <taxon>Eukaryota</taxon>
        <taxon>Viridiplantae</taxon>
        <taxon>Streptophyta</taxon>
        <taxon>Embryophyta</taxon>
        <taxon>Tracheophyta</taxon>
        <taxon>Spermatophyta</taxon>
        <taxon>Magnoliopsida</taxon>
        <taxon>eudicotyledons</taxon>
        <taxon>Gunneridae</taxon>
        <taxon>Pentapetalae</taxon>
        <taxon>rosids</taxon>
        <taxon>fabids</taxon>
        <taxon>Fagales</taxon>
        <taxon>Fagaceae</taxon>
        <taxon>Castanea</taxon>
    </lineage>
</organism>
<comment type="caution">
    <text evidence="6">The sequence shown here is derived from an EMBL/GenBank/DDBJ whole genome shotgun (WGS) entry which is preliminary data.</text>
</comment>
<gene>
    <name evidence="6" type="ORF">CMV_026171</name>
</gene>
<dbReference type="EMBL" id="JRKL02007445">
    <property type="protein sequence ID" value="KAF3947729.1"/>
    <property type="molecule type" value="Genomic_DNA"/>
</dbReference>
<dbReference type="OrthoDB" id="7875889at2759"/>
<dbReference type="InterPro" id="IPR015943">
    <property type="entry name" value="WD40/YVTN_repeat-like_dom_sf"/>
</dbReference>
<evidence type="ECO:0000313" key="6">
    <source>
        <dbReference type="EMBL" id="KAF3947729.1"/>
    </source>
</evidence>
<comment type="similarity">
    <text evidence="1">Belongs to the WD repeat G protein beta family. Ribosomal protein RACK1 subfamily.</text>
</comment>
<dbReference type="SMART" id="SM00320">
    <property type="entry name" value="WD40"/>
    <property type="match status" value="1"/>
</dbReference>
<name>A0A8J4VFL0_9ROSI</name>
<dbReference type="InterPro" id="IPR001680">
    <property type="entry name" value="WD40_rpt"/>
</dbReference>
<proteinExistence type="inferred from homology"/>
<evidence type="ECO:0000256" key="4">
    <source>
        <dbReference type="ARBA" id="ARBA00023274"/>
    </source>
</evidence>
<feature type="repeat" description="WD" evidence="5">
    <location>
        <begin position="55"/>
        <end position="87"/>
    </location>
</feature>
<dbReference type="PROSITE" id="PS50082">
    <property type="entry name" value="WD_REPEATS_2"/>
    <property type="match status" value="1"/>
</dbReference>
<evidence type="ECO:0000313" key="7">
    <source>
        <dbReference type="Proteomes" id="UP000737018"/>
    </source>
</evidence>
<dbReference type="Proteomes" id="UP000737018">
    <property type="component" value="Unassembled WGS sequence"/>
</dbReference>
<dbReference type="GO" id="GO:1990904">
    <property type="term" value="C:ribonucleoprotein complex"/>
    <property type="evidence" value="ECO:0007669"/>
    <property type="project" value="UniProtKB-KW"/>
</dbReference>
<dbReference type="PROSITE" id="PS00678">
    <property type="entry name" value="WD_REPEATS_1"/>
    <property type="match status" value="1"/>
</dbReference>
<dbReference type="InterPro" id="IPR036322">
    <property type="entry name" value="WD40_repeat_dom_sf"/>
</dbReference>